<comment type="caution">
    <text evidence="1">The sequence shown here is derived from an EMBL/GenBank/DDBJ whole genome shotgun (WGS) entry which is preliminary data.</text>
</comment>
<protein>
    <submittedName>
        <fullName evidence="1">Uncharacterized protein</fullName>
    </submittedName>
</protein>
<keyword evidence="2" id="KW-1185">Reference proteome</keyword>
<accession>A0A229NVM0</accession>
<dbReference type="AlphaFoldDB" id="A0A229NVM0"/>
<dbReference type="Proteomes" id="UP000215145">
    <property type="component" value="Unassembled WGS sequence"/>
</dbReference>
<organism evidence="1 2">
    <name type="scientific">Paenibacillus herberti</name>
    <dbReference type="NCBI Taxonomy" id="1619309"/>
    <lineage>
        <taxon>Bacteria</taxon>
        <taxon>Bacillati</taxon>
        <taxon>Bacillota</taxon>
        <taxon>Bacilli</taxon>
        <taxon>Bacillales</taxon>
        <taxon>Paenibacillaceae</taxon>
        <taxon>Paenibacillus</taxon>
    </lineage>
</organism>
<name>A0A229NVM0_9BACL</name>
<reference evidence="1 2" key="1">
    <citation type="submission" date="2017-07" db="EMBL/GenBank/DDBJ databases">
        <title>Paenibacillus herberti R33 genome sequencing and assembly.</title>
        <authorList>
            <person name="Su W."/>
        </authorList>
    </citation>
    <scope>NUCLEOTIDE SEQUENCE [LARGE SCALE GENOMIC DNA]</scope>
    <source>
        <strain evidence="1 2">R33</strain>
    </source>
</reference>
<dbReference type="EMBL" id="NMUQ01000002">
    <property type="protein sequence ID" value="OXM13908.1"/>
    <property type="molecule type" value="Genomic_DNA"/>
</dbReference>
<evidence type="ECO:0000313" key="2">
    <source>
        <dbReference type="Proteomes" id="UP000215145"/>
    </source>
</evidence>
<sequence length="159" mass="18071">MIANYLKAIEGQPVKGSSDYGGHDQFIDHLYFELNASTFGTSMSNWRQGYFLHINHYYDPTGWGVGSMRATDPLGGWAKYKERISANRPVALRFDFWVADGVEVNHHFVAGNGFKNVSGIDYFGYKDPDGGQNNTGTHWASWTVNDQDMDMGYPIWNWE</sequence>
<proteinExistence type="predicted"/>
<gene>
    <name evidence="1" type="ORF">CGZ75_12915</name>
</gene>
<evidence type="ECO:0000313" key="1">
    <source>
        <dbReference type="EMBL" id="OXM13908.1"/>
    </source>
</evidence>